<keyword evidence="6 11" id="KW-0418">Kinase</keyword>
<dbReference type="GO" id="GO:0004673">
    <property type="term" value="F:protein histidine kinase activity"/>
    <property type="evidence" value="ECO:0007669"/>
    <property type="project" value="UniProtKB-EC"/>
</dbReference>
<evidence type="ECO:0000313" key="11">
    <source>
        <dbReference type="EMBL" id="SFO04324.1"/>
    </source>
</evidence>
<keyword evidence="4" id="KW-0808">Transferase</keyword>
<evidence type="ECO:0000256" key="3">
    <source>
        <dbReference type="ARBA" id="ARBA00022553"/>
    </source>
</evidence>
<keyword evidence="7" id="KW-0067">ATP-binding</keyword>
<proteinExistence type="predicted"/>
<dbReference type="Pfam" id="PF02518">
    <property type="entry name" value="HATPase_c"/>
    <property type="match status" value="1"/>
</dbReference>
<keyword evidence="9" id="KW-0732">Signal</keyword>
<evidence type="ECO:0000256" key="1">
    <source>
        <dbReference type="ARBA" id="ARBA00000085"/>
    </source>
</evidence>
<evidence type="ECO:0000256" key="5">
    <source>
        <dbReference type="ARBA" id="ARBA00022741"/>
    </source>
</evidence>
<evidence type="ECO:0000256" key="4">
    <source>
        <dbReference type="ARBA" id="ARBA00022679"/>
    </source>
</evidence>
<dbReference type="STRING" id="226506.SAMN04488519_103206"/>
<dbReference type="PANTHER" id="PTHR41523">
    <property type="entry name" value="TWO-COMPONENT SYSTEM SENSOR PROTEIN"/>
    <property type="match status" value="1"/>
</dbReference>
<dbReference type="Pfam" id="PF13424">
    <property type="entry name" value="TPR_12"/>
    <property type="match status" value="2"/>
</dbReference>
<gene>
    <name evidence="11" type="ORF">SAMN04488519_103206</name>
</gene>
<name>A0A1I5DYE3_9BACT</name>
<dbReference type="RefSeq" id="WP_245756372.1">
    <property type="nucleotide sequence ID" value="NZ_FOVW01000003.1"/>
</dbReference>
<dbReference type="InterPro" id="IPR003594">
    <property type="entry name" value="HATPase_dom"/>
</dbReference>
<accession>A0A1I5DYE3</accession>
<evidence type="ECO:0000256" key="6">
    <source>
        <dbReference type="ARBA" id="ARBA00022777"/>
    </source>
</evidence>
<keyword evidence="12" id="KW-1185">Reference proteome</keyword>
<dbReference type="PANTHER" id="PTHR41523:SF8">
    <property type="entry name" value="ETHYLENE RESPONSE SENSOR PROTEIN"/>
    <property type="match status" value="1"/>
</dbReference>
<keyword evidence="8" id="KW-1133">Transmembrane helix</keyword>
<keyword evidence="3" id="KW-0597">Phosphoprotein</keyword>
<dbReference type="EC" id="2.7.13.3" evidence="2"/>
<evidence type="ECO:0000256" key="7">
    <source>
        <dbReference type="ARBA" id="ARBA00022840"/>
    </source>
</evidence>
<feature type="transmembrane region" description="Helical" evidence="8">
    <location>
        <begin position="409"/>
        <end position="429"/>
    </location>
</feature>
<dbReference type="SMART" id="SM00387">
    <property type="entry name" value="HATPase_c"/>
    <property type="match status" value="1"/>
</dbReference>
<sequence>MMKRILVFFLLFCQLPSLAQISNNEGLIEYQAVFEDTDDFGPEYLELIEKSLPKVEESDVRLQMLWDLGYYTHTRNLRRSLFFIKQGLDEAQNAGSKIWEGRMQVAQGAVLLRMEQLDQAEQVLNSALEKLPESETWLLLTNLGYVYERRGDLGKAFEFASQTLQLGEKYGDTKAIAMAYSDISNLFWKQGKPEEGLEYGLKSLTLFEQRGIKDLDFDFTLHVTGNNLVMLGRYQEALPYFQRSTQIGKQYGFYNNLSDTYIALTDLYLALEDYSNAENSGKEALKYAELLQNEFMVVRSLLSLGKVKKEQGLYEEATIYLNRSIRTATEDFGDRYFLGLIYRELAESYEGLQDIPNSYRAFKKYHELNQAVFNAEADQRIAQLQTAMDVNQKESIISLQEEALKRQKIVQIFTLLITALMVFFLFFLYRVFVKRKKYSQLLERQNLEKEFLLKEIHHRVKNNLETISSLLALQTAQIDNTELQDIMVESQNRVQSMGMIHQNLYQGENLAAIEMKNYFVNLGSYIIDSFDATDRISMEVNMDTLELDVDRAIPIGLIVNELITNSLKYAFPDRRKGEIMVSLKEDKEHLYLRVADNGKGMSKSKPVEGTGFGTQLVELLTKQLDGKMTLSTQQGTEVFFEFKTKKAA</sequence>
<dbReference type="AlphaFoldDB" id="A0A1I5DYE3"/>
<dbReference type="InterPro" id="IPR036890">
    <property type="entry name" value="HATPase_C_sf"/>
</dbReference>
<dbReference type="PROSITE" id="PS50109">
    <property type="entry name" value="HIS_KIN"/>
    <property type="match status" value="1"/>
</dbReference>
<dbReference type="Gene3D" id="3.30.565.10">
    <property type="entry name" value="Histidine kinase-like ATPase, C-terminal domain"/>
    <property type="match status" value="1"/>
</dbReference>
<keyword evidence="8" id="KW-0472">Membrane</keyword>
<dbReference type="SMART" id="SM00028">
    <property type="entry name" value="TPR"/>
    <property type="match status" value="7"/>
</dbReference>
<feature type="domain" description="Histidine kinase" evidence="10">
    <location>
        <begin position="455"/>
        <end position="646"/>
    </location>
</feature>
<protein>
    <recommendedName>
        <fullName evidence="2">histidine kinase</fullName>
        <ecNumber evidence="2">2.7.13.3</ecNumber>
    </recommendedName>
</protein>
<organism evidence="11 12">
    <name type="scientific">Algoriphagus ornithinivorans</name>
    <dbReference type="NCBI Taxonomy" id="226506"/>
    <lineage>
        <taxon>Bacteria</taxon>
        <taxon>Pseudomonadati</taxon>
        <taxon>Bacteroidota</taxon>
        <taxon>Cytophagia</taxon>
        <taxon>Cytophagales</taxon>
        <taxon>Cyclobacteriaceae</taxon>
        <taxon>Algoriphagus</taxon>
    </lineage>
</organism>
<dbReference type="GO" id="GO:0005524">
    <property type="term" value="F:ATP binding"/>
    <property type="evidence" value="ECO:0007669"/>
    <property type="project" value="UniProtKB-KW"/>
</dbReference>
<feature type="signal peptide" evidence="9">
    <location>
        <begin position="1"/>
        <end position="19"/>
    </location>
</feature>
<dbReference type="InterPro" id="IPR011495">
    <property type="entry name" value="Sig_transdc_His_kin_sub2_dim/P"/>
</dbReference>
<dbReference type="Pfam" id="PF07568">
    <property type="entry name" value="HisKA_2"/>
    <property type="match status" value="1"/>
</dbReference>
<reference evidence="12" key="1">
    <citation type="submission" date="2016-10" db="EMBL/GenBank/DDBJ databases">
        <authorList>
            <person name="Varghese N."/>
            <person name="Submissions S."/>
        </authorList>
    </citation>
    <scope>NUCLEOTIDE SEQUENCE [LARGE SCALE GENOMIC DNA]</scope>
    <source>
        <strain evidence="12">DSM 15282</strain>
    </source>
</reference>
<dbReference type="InterPro" id="IPR019734">
    <property type="entry name" value="TPR_rpt"/>
</dbReference>
<feature type="chain" id="PRO_5011470512" description="histidine kinase" evidence="9">
    <location>
        <begin position="20"/>
        <end position="648"/>
    </location>
</feature>
<keyword evidence="8" id="KW-0812">Transmembrane</keyword>
<dbReference type="SUPFAM" id="SSF48452">
    <property type="entry name" value="TPR-like"/>
    <property type="match status" value="2"/>
</dbReference>
<evidence type="ECO:0000313" key="12">
    <source>
        <dbReference type="Proteomes" id="UP000199564"/>
    </source>
</evidence>
<evidence type="ECO:0000256" key="9">
    <source>
        <dbReference type="SAM" id="SignalP"/>
    </source>
</evidence>
<comment type="catalytic activity">
    <reaction evidence="1">
        <text>ATP + protein L-histidine = ADP + protein N-phospho-L-histidine.</text>
        <dbReference type="EC" id="2.7.13.3"/>
    </reaction>
</comment>
<dbReference type="Gene3D" id="1.25.40.10">
    <property type="entry name" value="Tetratricopeptide repeat domain"/>
    <property type="match status" value="2"/>
</dbReference>
<dbReference type="Proteomes" id="UP000199564">
    <property type="component" value="Unassembled WGS sequence"/>
</dbReference>
<evidence type="ECO:0000256" key="8">
    <source>
        <dbReference type="SAM" id="Phobius"/>
    </source>
</evidence>
<dbReference type="InterPro" id="IPR011990">
    <property type="entry name" value="TPR-like_helical_dom_sf"/>
</dbReference>
<keyword evidence="5" id="KW-0547">Nucleotide-binding</keyword>
<dbReference type="EMBL" id="FOVW01000003">
    <property type="protein sequence ID" value="SFO04324.1"/>
    <property type="molecule type" value="Genomic_DNA"/>
</dbReference>
<dbReference type="SUPFAM" id="SSF55874">
    <property type="entry name" value="ATPase domain of HSP90 chaperone/DNA topoisomerase II/histidine kinase"/>
    <property type="match status" value="1"/>
</dbReference>
<evidence type="ECO:0000259" key="10">
    <source>
        <dbReference type="PROSITE" id="PS50109"/>
    </source>
</evidence>
<dbReference type="Gene3D" id="3.30.450.20">
    <property type="entry name" value="PAS domain"/>
    <property type="match status" value="1"/>
</dbReference>
<dbReference type="InterPro" id="IPR005467">
    <property type="entry name" value="His_kinase_dom"/>
</dbReference>
<evidence type="ECO:0000256" key="2">
    <source>
        <dbReference type="ARBA" id="ARBA00012438"/>
    </source>
</evidence>